<proteinExistence type="predicted"/>
<dbReference type="AlphaFoldDB" id="A0A517SG43"/>
<reference evidence="1 2" key="1">
    <citation type="submission" date="2019-02" db="EMBL/GenBank/DDBJ databases">
        <title>Deep-cultivation of Planctomycetes and their phenomic and genomic characterization uncovers novel biology.</title>
        <authorList>
            <person name="Wiegand S."/>
            <person name="Jogler M."/>
            <person name="Boedeker C."/>
            <person name="Pinto D."/>
            <person name="Vollmers J."/>
            <person name="Rivas-Marin E."/>
            <person name="Kohn T."/>
            <person name="Peeters S.H."/>
            <person name="Heuer A."/>
            <person name="Rast P."/>
            <person name="Oberbeckmann S."/>
            <person name="Bunk B."/>
            <person name="Jeske O."/>
            <person name="Meyerdierks A."/>
            <person name="Storesund J.E."/>
            <person name="Kallscheuer N."/>
            <person name="Luecker S."/>
            <person name="Lage O.M."/>
            <person name="Pohl T."/>
            <person name="Merkel B.J."/>
            <person name="Hornburger P."/>
            <person name="Mueller R.-W."/>
            <person name="Bruemmer F."/>
            <person name="Labrenz M."/>
            <person name="Spormann A.M."/>
            <person name="Op den Camp H."/>
            <person name="Overmann J."/>
            <person name="Amann R."/>
            <person name="Jetten M.S.M."/>
            <person name="Mascher T."/>
            <person name="Medema M.H."/>
            <person name="Devos D.P."/>
            <person name="Kaster A.-K."/>
            <person name="Ovreas L."/>
            <person name="Rohde M."/>
            <person name="Galperin M.Y."/>
            <person name="Jogler C."/>
        </authorList>
    </citation>
    <scope>NUCLEOTIDE SEQUENCE [LARGE SCALE GENOMIC DNA]</scope>
    <source>
        <strain evidence="1 2">Pan44</strain>
    </source>
</reference>
<accession>A0A517SG43</accession>
<sequence>MFKADVISLDDQVIARQAQVAGQSFLKGEGPALWRGSFHIPKSARGRVQMGDTLYLLLPDRGRIGTLVTEVAAPMVHFRARGRIQESD</sequence>
<dbReference type="KEGG" id="ccos:Pan44_31350"/>
<keyword evidence="2" id="KW-1185">Reference proteome</keyword>
<dbReference type="InParanoid" id="A0A517SG43"/>
<protein>
    <submittedName>
        <fullName evidence="1">Uncharacterized protein</fullName>
    </submittedName>
</protein>
<gene>
    <name evidence="1" type="ORF">Pan44_31350</name>
</gene>
<evidence type="ECO:0000313" key="1">
    <source>
        <dbReference type="EMBL" id="QDT55094.1"/>
    </source>
</evidence>
<evidence type="ECO:0000313" key="2">
    <source>
        <dbReference type="Proteomes" id="UP000315700"/>
    </source>
</evidence>
<dbReference type="EMBL" id="CP036271">
    <property type="protein sequence ID" value="QDT55094.1"/>
    <property type="molecule type" value="Genomic_DNA"/>
</dbReference>
<organism evidence="1 2">
    <name type="scientific">Caulifigura coniformis</name>
    <dbReference type="NCBI Taxonomy" id="2527983"/>
    <lineage>
        <taxon>Bacteria</taxon>
        <taxon>Pseudomonadati</taxon>
        <taxon>Planctomycetota</taxon>
        <taxon>Planctomycetia</taxon>
        <taxon>Planctomycetales</taxon>
        <taxon>Planctomycetaceae</taxon>
        <taxon>Caulifigura</taxon>
    </lineage>
</organism>
<name>A0A517SG43_9PLAN</name>
<dbReference type="RefSeq" id="WP_145030885.1">
    <property type="nucleotide sequence ID" value="NZ_CP036271.1"/>
</dbReference>
<dbReference type="Proteomes" id="UP000315700">
    <property type="component" value="Chromosome"/>
</dbReference>